<dbReference type="RefSeq" id="WP_076321614.1">
    <property type="nucleotide sequence ID" value="NZ_MRTF01000002.1"/>
</dbReference>
<comment type="caution">
    <text evidence="8">The sequence shown here is derived from an EMBL/GenBank/DDBJ whole genome shotgun (WGS) entry which is preliminary data.</text>
</comment>
<dbReference type="InterPro" id="IPR036259">
    <property type="entry name" value="MFS_trans_sf"/>
</dbReference>
<evidence type="ECO:0000256" key="2">
    <source>
        <dbReference type="ARBA" id="ARBA00022448"/>
    </source>
</evidence>
<keyword evidence="3 6" id="KW-0812">Transmembrane</keyword>
<evidence type="ECO:0000256" key="5">
    <source>
        <dbReference type="ARBA" id="ARBA00023136"/>
    </source>
</evidence>
<evidence type="ECO:0000256" key="4">
    <source>
        <dbReference type="ARBA" id="ARBA00022989"/>
    </source>
</evidence>
<protein>
    <recommendedName>
        <fullName evidence="7">Major facilitator superfamily (MFS) profile domain-containing protein</fullName>
    </recommendedName>
</protein>
<dbReference type="Gene3D" id="1.20.1250.20">
    <property type="entry name" value="MFS general substrate transporter like domains"/>
    <property type="match status" value="1"/>
</dbReference>
<proteinExistence type="predicted"/>
<dbReference type="PANTHER" id="PTHR23531">
    <property type="entry name" value="QUINOLENE RESISTANCE PROTEIN NORA"/>
    <property type="match status" value="1"/>
</dbReference>
<dbReference type="PANTHER" id="PTHR23531:SF1">
    <property type="entry name" value="QUINOLENE RESISTANCE PROTEIN NORA"/>
    <property type="match status" value="1"/>
</dbReference>
<feature type="transmembrane region" description="Helical" evidence="6">
    <location>
        <begin position="378"/>
        <end position="397"/>
    </location>
</feature>
<gene>
    <name evidence="8" type="ORF">BK123_06725</name>
</gene>
<dbReference type="Pfam" id="PF07690">
    <property type="entry name" value="MFS_1"/>
    <property type="match status" value="1"/>
</dbReference>
<evidence type="ECO:0000256" key="1">
    <source>
        <dbReference type="ARBA" id="ARBA00004651"/>
    </source>
</evidence>
<organism evidence="8 9">
    <name type="scientific">Paenibacillus lautus</name>
    <name type="common">Bacillus lautus</name>
    <dbReference type="NCBI Taxonomy" id="1401"/>
    <lineage>
        <taxon>Bacteria</taxon>
        <taxon>Bacillati</taxon>
        <taxon>Bacillota</taxon>
        <taxon>Bacilli</taxon>
        <taxon>Bacillales</taxon>
        <taxon>Paenibacillaceae</taxon>
        <taxon>Paenibacillus</taxon>
    </lineage>
</organism>
<comment type="subcellular location">
    <subcellularLocation>
        <location evidence="1">Cell membrane</location>
        <topology evidence="1">Multi-pass membrane protein</topology>
    </subcellularLocation>
</comment>
<feature type="transmembrane region" description="Helical" evidence="6">
    <location>
        <begin position="46"/>
        <end position="64"/>
    </location>
</feature>
<feature type="transmembrane region" description="Helical" evidence="6">
    <location>
        <begin position="76"/>
        <end position="95"/>
    </location>
</feature>
<evidence type="ECO:0000259" key="7">
    <source>
        <dbReference type="PROSITE" id="PS50850"/>
    </source>
</evidence>
<dbReference type="GO" id="GO:0005886">
    <property type="term" value="C:plasma membrane"/>
    <property type="evidence" value="ECO:0007669"/>
    <property type="project" value="UniProtKB-SubCell"/>
</dbReference>
<dbReference type="OrthoDB" id="5338069at2"/>
<feature type="domain" description="Major facilitator superfamily (MFS) profile" evidence="7">
    <location>
        <begin position="13"/>
        <end position="401"/>
    </location>
</feature>
<feature type="transmembrane region" description="Helical" evidence="6">
    <location>
        <begin position="287"/>
        <end position="306"/>
    </location>
</feature>
<keyword evidence="2" id="KW-0813">Transport</keyword>
<dbReference type="EMBL" id="MRTF01000002">
    <property type="protein sequence ID" value="OME94793.1"/>
    <property type="molecule type" value="Genomic_DNA"/>
</dbReference>
<evidence type="ECO:0000256" key="6">
    <source>
        <dbReference type="SAM" id="Phobius"/>
    </source>
</evidence>
<dbReference type="InterPro" id="IPR052714">
    <property type="entry name" value="MFS_Exporter"/>
</dbReference>
<evidence type="ECO:0000313" key="9">
    <source>
        <dbReference type="Proteomes" id="UP000187074"/>
    </source>
</evidence>
<feature type="transmembrane region" description="Helical" evidence="6">
    <location>
        <begin position="145"/>
        <end position="165"/>
    </location>
</feature>
<reference evidence="8 9" key="1">
    <citation type="submission" date="2016-11" db="EMBL/GenBank/DDBJ databases">
        <title>Paenibacillus species isolates.</title>
        <authorList>
            <person name="Beno S.M."/>
        </authorList>
    </citation>
    <scope>NUCLEOTIDE SEQUENCE [LARGE SCALE GENOMIC DNA]</scope>
    <source>
        <strain evidence="8 9">FSL F4-0100</strain>
    </source>
</reference>
<sequence length="415" mass="45139">MTSDSSNAIEQRQIRIVGIVTALTLFGDSMLYIVLPVYWKEAGLDALWQVGVLLSVNRLVRLPLNPVIGWLYHRMSLRTGLFISVLLAALTTVGYGIFKGFVLWIALRAVWGIAWSLMRMGGYLTVIRYSDDTNRGRLMGTYNGLWRLGSLVGVLFGGLLVPFFGLRSVSIWFGMTALVGLPLIAASISQGKASGSHQMELPRGDRSKVWSLQVKKIVISGLIISLLHAVFGATLTYLIDTSYPTGIPWFGLIIGSTALGGVLTALRCAWEPFLARWFGQRTDGPGGRLPLFMLSLAGAAAGYVLLPWQLPIGIWIVIVIFVMITSTALGTIMDAMASDAAKSTSVITVMTAYSVSTDLGAAIGPTLIYWVVGLQYGVTSMYLACAAVFILIGLWYWKEYATKGRVYLGEKAKVS</sequence>
<dbReference type="Proteomes" id="UP000187074">
    <property type="component" value="Unassembled WGS sequence"/>
</dbReference>
<dbReference type="PRINTS" id="PR01035">
    <property type="entry name" value="TCRTETA"/>
</dbReference>
<evidence type="ECO:0000256" key="3">
    <source>
        <dbReference type="ARBA" id="ARBA00022692"/>
    </source>
</evidence>
<name>A0A1R1B5F0_PAELA</name>
<feature type="transmembrane region" description="Helical" evidence="6">
    <location>
        <begin position="345"/>
        <end position="372"/>
    </location>
</feature>
<dbReference type="PROSITE" id="PS50850">
    <property type="entry name" value="MFS"/>
    <property type="match status" value="1"/>
</dbReference>
<keyword evidence="4 6" id="KW-1133">Transmembrane helix</keyword>
<feature type="transmembrane region" description="Helical" evidence="6">
    <location>
        <begin position="245"/>
        <end position="266"/>
    </location>
</feature>
<feature type="transmembrane region" description="Helical" evidence="6">
    <location>
        <begin position="101"/>
        <end position="124"/>
    </location>
</feature>
<dbReference type="GO" id="GO:0022857">
    <property type="term" value="F:transmembrane transporter activity"/>
    <property type="evidence" value="ECO:0007669"/>
    <property type="project" value="InterPro"/>
</dbReference>
<dbReference type="InterPro" id="IPR020846">
    <property type="entry name" value="MFS_dom"/>
</dbReference>
<dbReference type="InterPro" id="IPR001958">
    <property type="entry name" value="Tet-R_TetA/multi-R_MdtG-like"/>
</dbReference>
<accession>A0A1R1B5F0</accession>
<feature type="transmembrane region" description="Helical" evidence="6">
    <location>
        <begin position="16"/>
        <end position="34"/>
    </location>
</feature>
<feature type="transmembrane region" description="Helical" evidence="6">
    <location>
        <begin position="171"/>
        <end position="189"/>
    </location>
</feature>
<feature type="transmembrane region" description="Helical" evidence="6">
    <location>
        <begin position="217"/>
        <end position="239"/>
    </location>
</feature>
<dbReference type="SUPFAM" id="SSF103473">
    <property type="entry name" value="MFS general substrate transporter"/>
    <property type="match status" value="1"/>
</dbReference>
<dbReference type="InterPro" id="IPR011701">
    <property type="entry name" value="MFS"/>
</dbReference>
<keyword evidence="5 6" id="KW-0472">Membrane</keyword>
<dbReference type="AlphaFoldDB" id="A0A1R1B5F0"/>
<evidence type="ECO:0000313" key="8">
    <source>
        <dbReference type="EMBL" id="OME94793.1"/>
    </source>
</evidence>
<dbReference type="STRING" id="1401.BK123_06725"/>
<feature type="transmembrane region" description="Helical" evidence="6">
    <location>
        <begin position="312"/>
        <end position="333"/>
    </location>
</feature>